<dbReference type="Gene3D" id="3.15.20.10">
    <property type="entry name" value="Bactericidal permeability-increasing protein, domain 2"/>
    <property type="match status" value="1"/>
</dbReference>
<name>A0A433TES6_ELYCH</name>
<evidence type="ECO:0000259" key="1">
    <source>
        <dbReference type="SMART" id="SM00329"/>
    </source>
</evidence>
<keyword evidence="3" id="KW-1185">Reference proteome</keyword>
<protein>
    <recommendedName>
        <fullName evidence="1">Lipid-binding serum glycoprotein C-terminal domain-containing protein</fullName>
    </recommendedName>
</protein>
<dbReference type="Pfam" id="PF02886">
    <property type="entry name" value="LBP_BPI_CETP_C"/>
    <property type="match status" value="1"/>
</dbReference>
<dbReference type="SUPFAM" id="SSF55394">
    <property type="entry name" value="Bactericidal permeability-increasing protein, BPI"/>
    <property type="match status" value="1"/>
</dbReference>
<comment type="caution">
    <text evidence="2">The sequence shown here is derived from an EMBL/GenBank/DDBJ whole genome shotgun (WGS) entry which is preliminary data.</text>
</comment>
<proteinExistence type="predicted"/>
<gene>
    <name evidence="2" type="ORF">EGW08_012185</name>
</gene>
<dbReference type="PANTHER" id="PTHR10504">
    <property type="entry name" value="BACTERICIDAL PERMEABILITY-INCREASING BPI PROTEIN-RELATED"/>
    <property type="match status" value="1"/>
</dbReference>
<sequence length="302" mass="33040">MVGKASADLTKYFYVNYGLIEPPEVTSDYLQIQNKGTVYAKSRKMEPPFSPQVIPSSQDNSRMVYFWITQYSINTLLYQAHATGLLKYQITKAMLPPSDQPVLDMVCGQYCIGSAFPGLPPNDQPVLDMVCGQYCIGSAFPEVASRYQDYSVDVGLESTSMPRATLSTNRMTIEASVMVDFKLRSPSNRLSSLASLNVSASLTFAPSIRNDILGGRVQSPSLELSDVKLVGGKILNTPTVLDTILTKLFAIVVVPKLNVLTVQGFHLPGADGFSLRNAIVNVRPGYIMIGSDMAVHWFTFAA</sequence>
<dbReference type="GO" id="GO:0005615">
    <property type="term" value="C:extracellular space"/>
    <property type="evidence" value="ECO:0007669"/>
    <property type="project" value="TreeGrafter"/>
</dbReference>
<dbReference type="AlphaFoldDB" id="A0A433TES6"/>
<dbReference type="EMBL" id="RQTK01000413">
    <property type="protein sequence ID" value="RUS80068.1"/>
    <property type="molecule type" value="Genomic_DNA"/>
</dbReference>
<organism evidence="2 3">
    <name type="scientific">Elysia chlorotica</name>
    <name type="common">Eastern emerald elysia</name>
    <name type="synonym">Sea slug</name>
    <dbReference type="NCBI Taxonomy" id="188477"/>
    <lineage>
        <taxon>Eukaryota</taxon>
        <taxon>Metazoa</taxon>
        <taxon>Spiralia</taxon>
        <taxon>Lophotrochozoa</taxon>
        <taxon>Mollusca</taxon>
        <taxon>Gastropoda</taxon>
        <taxon>Heterobranchia</taxon>
        <taxon>Euthyneura</taxon>
        <taxon>Panpulmonata</taxon>
        <taxon>Sacoglossa</taxon>
        <taxon>Placobranchoidea</taxon>
        <taxon>Plakobranchidae</taxon>
        <taxon>Elysia</taxon>
    </lineage>
</organism>
<dbReference type="STRING" id="188477.A0A433TES6"/>
<evidence type="ECO:0000313" key="3">
    <source>
        <dbReference type="Proteomes" id="UP000271974"/>
    </source>
</evidence>
<dbReference type="InterPro" id="IPR032942">
    <property type="entry name" value="BPI/LBP/Plunc"/>
</dbReference>
<accession>A0A433TES6</accession>
<feature type="domain" description="Lipid-binding serum glycoprotein C-terminal" evidence="1">
    <location>
        <begin position="58"/>
        <end position="291"/>
    </location>
</feature>
<reference evidence="2 3" key="1">
    <citation type="submission" date="2019-01" db="EMBL/GenBank/DDBJ databases">
        <title>A draft genome assembly of the solar-powered sea slug Elysia chlorotica.</title>
        <authorList>
            <person name="Cai H."/>
            <person name="Li Q."/>
            <person name="Fang X."/>
            <person name="Li J."/>
            <person name="Curtis N.E."/>
            <person name="Altenburger A."/>
            <person name="Shibata T."/>
            <person name="Feng M."/>
            <person name="Maeda T."/>
            <person name="Schwartz J.A."/>
            <person name="Shigenobu S."/>
            <person name="Lundholm N."/>
            <person name="Nishiyama T."/>
            <person name="Yang H."/>
            <person name="Hasebe M."/>
            <person name="Li S."/>
            <person name="Pierce S.K."/>
            <person name="Wang J."/>
        </authorList>
    </citation>
    <scope>NUCLEOTIDE SEQUENCE [LARGE SCALE GENOMIC DNA]</scope>
    <source>
        <strain evidence="2">EC2010</strain>
        <tissue evidence="2">Whole organism of an adult</tissue>
    </source>
</reference>
<dbReference type="OrthoDB" id="10255543at2759"/>
<dbReference type="SMART" id="SM00329">
    <property type="entry name" value="BPI2"/>
    <property type="match status" value="1"/>
</dbReference>
<dbReference type="GO" id="GO:0008289">
    <property type="term" value="F:lipid binding"/>
    <property type="evidence" value="ECO:0007669"/>
    <property type="project" value="InterPro"/>
</dbReference>
<dbReference type="PANTHER" id="PTHR10504:SF131">
    <property type="entry name" value="BPI2 DOMAIN-CONTAINING PROTEIN"/>
    <property type="match status" value="1"/>
</dbReference>
<dbReference type="InterPro" id="IPR001124">
    <property type="entry name" value="Lipid-bd_serum_glycop_C"/>
</dbReference>
<dbReference type="Proteomes" id="UP000271974">
    <property type="component" value="Unassembled WGS sequence"/>
</dbReference>
<dbReference type="InterPro" id="IPR017943">
    <property type="entry name" value="Bactericidal_perm-incr_a/b_dom"/>
</dbReference>
<evidence type="ECO:0000313" key="2">
    <source>
        <dbReference type="EMBL" id="RUS80068.1"/>
    </source>
</evidence>